<proteinExistence type="predicted"/>
<feature type="domain" description="Sugar phosphate transporter" evidence="6">
    <location>
        <begin position="42"/>
        <end position="335"/>
    </location>
</feature>
<dbReference type="InterPro" id="IPR037185">
    <property type="entry name" value="EmrE-like"/>
</dbReference>
<evidence type="ECO:0000256" key="4">
    <source>
        <dbReference type="ARBA" id="ARBA00023136"/>
    </source>
</evidence>
<dbReference type="SUPFAM" id="SSF103481">
    <property type="entry name" value="Multidrug resistance efflux transporter EmrE"/>
    <property type="match status" value="1"/>
</dbReference>
<dbReference type="Pfam" id="PF03151">
    <property type="entry name" value="TPT"/>
    <property type="match status" value="1"/>
</dbReference>
<evidence type="ECO:0000256" key="1">
    <source>
        <dbReference type="ARBA" id="ARBA00004141"/>
    </source>
</evidence>
<gene>
    <name evidence="7" type="ORF">PBRA_009001</name>
    <name evidence="8" type="ORF">PLBR_LOCUS7137</name>
</gene>
<sequence length="346" mass="38128">MANPTKTLDVELASVETDASATDKDPSCKSSISNQRRSQLILLSLFASWFAIDSVYNISNKETLQKVNLQWTLAALHFLIGGLYYMAMWTVGWKPTPILSLADVVKLLPLATFTLITHLSAVMAIYLGSVSFMHIVKASEPLSSAILTIFILRERYPWPVYASFLPVIVGIGLASYHENNFSIWALVGALVSMLASSLRGIYSKRLMKAPIGTNLTPSNLYGVLTIMAFLLLLVPCIVLEPPVSMYKEQFARAAGKGHSAGIIVVWAVLSSVTYTWFNEISYLALNQISPVTYAVANTSKRTIIIVSSVLWFRNRITPLGWVGGAISIVGVLVYSLVKLRFKQIKM</sequence>
<geneLocation type="mitochondrion" evidence="8"/>
<dbReference type="EMBL" id="OVEO01000013">
    <property type="protein sequence ID" value="SPQ99922.1"/>
    <property type="molecule type" value="Genomic_DNA"/>
</dbReference>
<feature type="transmembrane region" description="Helical" evidence="5">
    <location>
        <begin position="183"/>
        <end position="201"/>
    </location>
</feature>
<keyword evidence="4 5" id="KW-0472">Membrane</keyword>
<dbReference type="EMBL" id="CDSF01000127">
    <property type="protein sequence ID" value="CEP02417.1"/>
    <property type="molecule type" value="Genomic_DNA"/>
</dbReference>
<dbReference type="Proteomes" id="UP000039324">
    <property type="component" value="Unassembled WGS sequence"/>
</dbReference>
<evidence type="ECO:0000313" key="9">
    <source>
        <dbReference type="Proteomes" id="UP000039324"/>
    </source>
</evidence>
<dbReference type="GO" id="GO:0016020">
    <property type="term" value="C:membrane"/>
    <property type="evidence" value="ECO:0007669"/>
    <property type="project" value="UniProtKB-SubCell"/>
</dbReference>
<feature type="transmembrane region" description="Helical" evidence="5">
    <location>
        <begin position="319"/>
        <end position="337"/>
    </location>
</feature>
<accession>A0A0G4J4H9</accession>
<comment type="subcellular location">
    <subcellularLocation>
        <location evidence="1">Membrane</location>
        <topology evidence="1">Multi-pass membrane protein</topology>
    </subcellularLocation>
</comment>
<keyword evidence="2 5" id="KW-0812">Transmembrane</keyword>
<evidence type="ECO:0000256" key="3">
    <source>
        <dbReference type="ARBA" id="ARBA00022989"/>
    </source>
</evidence>
<reference evidence="7 9" key="1">
    <citation type="submission" date="2015-02" db="EMBL/GenBank/DDBJ databases">
        <authorList>
            <person name="Chooi Y.-H."/>
        </authorList>
    </citation>
    <scope>NUCLEOTIDE SEQUENCE [LARGE SCALE GENOMIC DNA]</scope>
    <source>
        <strain evidence="7">E3</strain>
    </source>
</reference>
<dbReference type="PANTHER" id="PTHR11132">
    <property type="entry name" value="SOLUTE CARRIER FAMILY 35"/>
    <property type="match status" value="1"/>
</dbReference>
<reference evidence="8 10" key="2">
    <citation type="submission" date="2018-03" db="EMBL/GenBank/DDBJ databases">
        <authorList>
            <person name="Fogelqvist J."/>
        </authorList>
    </citation>
    <scope>NUCLEOTIDE SEQUENCE [LARGE SCALE GENOMIC DNA]</scope>
</reference>
<evidence type="ECO:0000313" key="10">
    <source>
        <dbReference type="Proteomes" id="UP000290189"/>
    </source>
</evidence>
<keyword evidence="8" id="KW-0496">Mitochondrion</keyword>
<protein>
    <recommendedName>
        <fullName evidence="6">Sugar phosphate transporter domain-containing protein</fullName>
    </recommendedName>
</protein>
<feature type="transmembrane region" description="Helical" evidence="5">
    <location>
        <begin position="221"/>
        <end position="239"/>
    </location>
</feature>
<keyword evidence="9" id="KW-1185">Reference proteome</keyword>
<feature type="transmembrane region" description="Helical" evidence="5">
    <location>
        <begin position="107"/>
        <end position="128"/>
    </location>
</feature>
<keyword evidence="3 5" id="KW-1133">Transmembrane helix</keyword>
<dbReference type="AlphaFoldDB" id="A0A0G4J4H9"/>
<dbReference type="OrthoDB" id="6418713at2759"/>
<dbReference type="Proteomes" id="UP000290189">
    <property type="component" value="Unassembled WGS sequence"/>
</dbReference>
<evidence type="ECO:0000313" key="7">
    <source>
        <dbReference type="EMBL" id="CEP02417.1"/>
    </source>
</evidence>
<evidence type="ECO:0000256" key="2">
    <source>
        <dbReference type="ARBA" id="ARBA00022692"/>
    </source>
</evidence>
<feature type="transmembrane region" description="Helical" evidence="5">
    <location>
        <begin position="71"/>
        <end position="87"/>
    </location>
</feature>
<name>A0A0G4J4H9_PLABS</name>
<dbReference type="InterPro" id="IPR050186">
    <property type="entry name" value="TPT_transporter"/>
</dbReference>
<evidence type="ECO:0000256" key="5">
    <source>
        <dbReference type="SAM" id="Phobius"/>
    </source>
</evidence>
<dbReference type="InterPro" id="IPR004853">
    <property type="entry name" value="Sugar_P_trans_dom"/>
</dbReference>
<evidence type="ECO:0000259" key="6">
    <source>
        <dbReference type="Pfam" id="PF03151"/>
    </source>
</evidence>
<organism evidence="7 9">
    <name type="scientific">Plasmodiophora brassicae</name>
    <name type="common">Clubroot disease agent</name>
    <dbReference type="NCBI Taxonomy" id="37360"/>
    <lineage>
        <taxon>Eukaryota</taxon>
        <taxon>Sar</taxon>
        <taxon>Rhizaria</taxon>
        <taxon>Endomyxa</taxon>
        <taxon>Phytomyxea</taxon>
        <taxon>Plasmodiophorida</taxon>
        <taxon>Plasmodiophoridae</taxon>
        <taxon>Plasmodiophora</taxon>
    </lineage>
</organism>
<evidence type="ECO:0000313" key="8">
    <source>
        <dbReference type="EMBL" id="SPQ99922.1"/>
    </source>
</evidence>
<feature type="transmembrane region" description="Helical" evidence="5">
    <location>
        <begin position="260"/>
        <end position="277"/>
    </location>
</feature>
<dbReference type="OMA" id="INRQFST"/>